<organism evidence="2 3">
    <name type="scientific">Candidatus Amesbacteria bacterium GW2011_GWA1_48_9</name>
    <dbReference type="NCBI Taxonomy" id="1618355"/>
    <lineage>
        <taxon>Bacteria</taxon>
        <taxon>Candidatus Amesiibacteriota</taxon>
    </lineage>
</organism>
<dbReference type="AlphaFoldDB" id="A0A0G1Y2H4"/>
<evidence type="ECO:0000256" key="1">
    <source>
        <dbReference type="SAM" id="MobiDB-lite"/>
    </source>
</evidence>
<protein>
    <submittedName>
        <fullName evidence="2">Uncharacterized protein</fullName>
    </submittedName>
</protein>
<comment type="caution">
    <text evidence="2">The sequence shown here is derived from an EMBL/GenBank/DDBJ whole genome shotgun (WGS) entry which is preliminary data.</text>
</comment>
<sequence>MIMKPSFHYSQRTQVCKNRYAGYIPITSKARDTKETNAAASGKGSLGISASSH</sequence>
<feature type="region of interest" description="Disordered" evidence="1">
    <location>
        <begin position="31"/>
        <end position="53"/>
    </location>
</feature>
<proteinExistence type="predicted"/>
<evidence type="ECO:0000313" key="2">
    <source>
        <dbReference type="EMBL" id="KKW00729.1"/>
    </source>
</evidence>
<evidence type="ECO:0000313" key="3">
    <source>
        <dbReference type="Proteomes" id="UP000034637"/>
    </source>
</evidence>
<accession>A0A0G1Y2H4</accession>
<dbReference type="EMBL" id="LCPP01000006">
    <property type="protein sequence ID" value="KKW00729.1"/>
    <property type="molecule type" value="Genomic_DNA"/>
</dbReference>
<dbReference type="Proteomes" id="UP000034637">
    <property type="component" value="Unassembled WGS sequence"/>
</dbReference>
<reference evidence="2 3" key="1">
    <citation type="journal article" date="2015" name="Nature">
        <title>rRNA introns, odd ribosomes, and small enigmatic genomes across a large radiation of phyla.</title>
        <authorList>
            <person name="Brown C.T."/>
            <person name="Hug L.A."/>
            <person name="Thomas B.C."/>
            <person name="Sharon I."/>
            <person name="Castelle C.J."/>
            <person name="Singh A."/>
            <person name="Wilkins M.J."/>
            <person name="Williams K.H."/>
            <person name="Banfield J.F."/>
        </authorList>
    </citation>
    <scope>NUCLEOTIDE SEQUENCE [LARGE SCALE GENOMIC DNA]</scope>
</reference>
<gene>
    <name evidence="2" type="ORF">UY33_C0006G0013</name>
</gene>
<name>A0A0G1Y2H4_9BACT</name>